<evidence type="ECO:0000256" key="2">
    <source>
        <dbReference type="SAM" id="SignalP"/>
    </source>
</evidence>
<feature type="non-terminal residue" evidence="3">
    <location>
        <position position="170"/>
    </location>
</feature>
<feature type="signal peptide" evidence="2">
    <location>
        <begin position="1"/>
        <end position="19"/>
    </location>
</feature>
<gene>
    <name evidence="3" type="ORF">PGLA2088_LOCUS10111</name>
</gene>
<feature type="compositionally biased region" description="Low complexity" evidence="1">
    <location>
        <begin position="30"/>
        <end position="46"/>
    </location>
</feature>
<evidence type="ECO:0000256" key="1">
    <source>
        <dbReference type="SAM" id="MobiDB-lite"/>
    </source>
</evidence>
<dbReference type="AlphaFoldDB" id="A0A813IMN1"/>
<name>A0A813IMN1_POLGL</name>
<sequence length="170" mass="19536">MKPLTALLWDLGTAHLVSATGAPETAGSIDTTTNNNNDTNNNNNTNKSQVCMKEDGKSKPPSHWLPEDALRDKLFFLSFDLSFISFLFPRWLHECRLHEAILIMFVRFMGVGETRLIMVDIAYLLVRLAVGSQQVWDESNRSLWMWAWRIAWLLQVPFWFAVVHSRSVVL</sequence>
<comment type="caution">
    <text evidence="3">The sequence shown here is derived from an EMBL/GenBank/DDBJ whole genome shotgun (WGS) entry which is preliminary data.</text>
</comment>
<dbReference type="EMBL" id="CAJNNW010011328">
    <property type="protein sequence ID" value="CAE8653012.1"/>
    <property type="molecule type" value="Genomic_DNA"/>
</dbReference>
<evidence type="ECO:0000313" key="3">
    <source>
        <dbReference type="EMBL" id="CAE8653012.1"/>
    </source>
</evidence>
<organism evidence="3 4">
    <name type="scientific">Polarella glacialis</name>
    <name type="common">Dinoflagellate</name>
    <dbReference type="NCBI Taxonomy" id="89957"/>
    <lineage>
        <taxon>Eukaryota</taxon>
        <taxon>Sar</taxon>
        <taxon>Alveolata</taxon>
        <taxon>Dinophyceae</taxon>
        <taxon>Suessiales</taxon>
        <taxon>Suessiaceae</taxon>
        <taxon>Polarella</taxon>
    </lineage>
</organism>
<reference evidence="3" key="1">
    <citation type="submission" date="2021-02" db="EMBL/GenBank/DDBJ databases">
        <authorList>
            <person name="Dougan E. K."/>
            <person name="Rhodes N."/>
            <person name="Thang M."/>
            <person name="Chan C."/>
        </authorList>
    </citation>
    <scope>NUCLEOTIDE SEQUENCE</scope>
</reference>
<feature type="region of interest" description="Disordered" evidence="1">
    <location>
        <begin position="23"/>
        <end position="60"/>
    </location>
</feature>
<dbReference type="Proteomes" id="UP000626109">
    <property type="component" value="Unassembled WGS sequence"/>
</dbReference>
<protein>
    <submittedName>
        <fullName evidence="3">Uncharacterized protein</fullName>
    </submittedName>
</protein>
<proteinExistence type="predicted"/>
<evidence type="ECO:0000313" key="4">
    <source>
        <dbReference type="Proteomes" id="UP000626109"/>
    </source>
</evidence>
<keyword evidence="2" id="KW-0732">Signal</keyword>
<feature type="chain" id="PRO_5032943902" evidence="2">
    <location>
        <begin position="20"/>
        <end position="170"/>
    </location>
</feature>
<accession>A0A813IMN1</accession>